<feature type="compositionally biased region" description="Basic and acidic residues" evidence="1">
    <location>
        <begin position="230"/>
        <end position="244"/>
    </location>
</feature>
<dbReference type="AlphaFoldDB" id="A0AAD1RX59"/>
<evidence type="ECO:0000313" key="3">
    <source>
        <dbReference type="Proteomes" id="UP001295444"/>
    </source>
</evidence>
<protein>
    <submittedName>
        <fullName evidence="2">Uncharacterized protein</fullName>
    </submittedName>
</protein>
<keyword evidence="3" id="KW-1185">Reference proteome</keyword>
<feature type="region of interest" description="Disordered" evidence="1">
    <location>
        <begin position="209"/>
        <end position="259"/>
    </location>
</feature>
<dbReference type="EMBL" id="OW240915">
    <property type="protein sequence ID" value="CAH2283193.1"/>
    <property type="molecule type" value="Genomic_DNA"/>
</dbReference>
<evidence type="ECO:0000256" key="1">
    <source>
        <dbReference type="SAM" id="MobiDB-lite"/>
    </source>
</evidence>
<proteinExistence type="predicted"/>
<accession>A0AAD1RX59</accession>
<organism evidence="2 3">
    <name type="scientific">Pelobates cultripes</name>
    <name type="common">Western spadefoot toad</name>
    <dbReference type="NCBI Taxonomy" id="61616"/>
    <lineage>
        <taxon>Eukaryota</taxon>
        <taxon>Metazoa</taxon>
        <taxon>Chordata</taxon>
        <taxon>Craniata</taxon>
        <taxon>Vertebrata</taxon>
        <taxon>Euteleostomi</taxon>
        <taxon>Amphibia</taxon>
        <taxon>Batrachia</taxon>
        <taxon>Anura</taxon>
        <taxon>Pelobatoidea</taxon>
        <taxon>Pelobatidae</taxon>
        <taxon>Pelobates</taxon>
    </lineage>
</organism>
<name>A0AAD1RX59_PELCU</name>
<evidence type="ECO:0000313" key="2">
    <source>
        <dbReference type="EMBL" id="CAH2283193.1"/>
    </source>
</evidence>
<gene>
    <name evidence="2" type="ORF">PECUL_23A047638</name>
</gene>
<dbReference type="Proteomes" id="UP001295444">
    <property type="component" value="Chromosome 04"/>
</dbReference>
<sequence length="259" mass="30241">MEDFLDRAGALMETAETLSISEEKALSVLWPRSSQELPHTHSAKDLYNDLSRLKKREVDLDLHGVFLSDYYRSKRIPRGFRIRNAPTIGRQNPDFCRKWMNISNKCSLDWMVIVIEEVGRELIQVKKSIQDFELTHVTVLQATPSTEFMLKLQNDIQKYQNDLIRFKRLKVEKVNHDYKYHQVYRWLSGSDTQTCNPTPRIRTQIRKPSLQTGGQHMNDPPRMTNITTTDGRDIGDTSDVDKRITRNTGNIGKPPRQRR</sequence>
<reference evidence="2" key="1">
    <citation type="submission" date="2022-03" db="EMBL/GenBank/DDBJ databases">
        <authorList>
            <person name="Alioto T."/>
            <person name="Alioto T."/>
            <person name="Gomez Garrido J."/>
        </authorList>
    </citation>
    <scope>NUCLEOTIDE SEQUENCE</scope>
</reference>